<dbReference type="GO" id="GO:0000981">
    <property type="term" value="F:DNA-binding transcription factor activity, RNA polymerase II-specific"/>
    <property type="evidence" value="ECO:0007669"/>
    <property type="project" value="TreeGrafter"/>
</dbReference>
<dbReference type="GO" id="GO:0005634">
    <property type="term" value="C:nucleus"/>
    <property type="evidence" value="ECO:0007669"/>
    <property type="project" value="TreeGrafter"/>
</dbReference>
<feature type="region of interest" description="Disordered" evidence="7">
    <location>
        <begin position="1"/>
        <end position="145"/>
    </location>
</feature>
<keyword evidence="4" id="KW-0804">Transcription</keyword>
<feature type="region of interest" description="Disordered" evidence="7">
    <location>
        <begin position="166"/>
        <end position="219"/>
    </location>
</feature>
<dbReference type="PANTHER" id="PTHR46542:SF1">
    <property type="entry name" value="X-BOX BINDING PROTEIN 1"/>
    <property type="match status" value="1"/>
</dbReference>
<proteinExistence type="predicted"/>
<dbReference type="InterPro" id="IPR004827">
    <property type="entry name" value="bZIP"/>
</dbReference>
<dbReference type="AlphaFoldDB" id="A0A9P7DFA4"/>
<protein>
    <recommendedName>
        <fullName evidence="6">X-box-binding protein 1</fullName>
    </recommendedName>
</protein>
<feature type="compositionally biased region" description="Polar residues" evidence="7">
    <location>
        <begin position="1"/>
        <end position="10"/>
    </location>
</feature>
<reference evidence="9" key="1">
    <citation type="journal article" date="2020" name="New Phytol.">
        <title>Comparative genomics reveals dynamic genome evolution in host specialist ectomycorrhizal fungi.</title>
        <authorList>
            <person name="Lofgren L.A."/>
            <person name="Nguyen N.H."/>
            <person name="Vilgalys R."/>
            <person name="Ruytinx J."/>
            <person name="Liao H.L."/>
            <person name="Branco S."/>
            <person name="Kuo A."/>
            <person name="LaButti K."/>
            <person name="Lipzen A."/>
            <person name="Andreopoulos W."/>
            <person name="Pangilinan J."/>
            <person name="Riley R."/>
            <person name="Hundley H."/>
            <person name="Na H."/>
            <person name="Barry K."/>
            <person name="Grigoriev I.V."/>
            <person name="Stajich J.E."/>
            <person name="Kennedy P.G."/>
        </authorList>
    </citation>
    <scope>NUCLEOTIDE SEQUENCE</scope>
    <source>
        <strain evidence="9">S12</strain>
    </source>
</reference>
<organism evidence="9 10">
    <name type="scientific">Suillus plorans</name>
    <dbReference type="NCBI Taxonomy" id="116603"/>
    <lineage>
        <taxon>Eukaryota</taxon>
        <taxon>Fungi</taxon>
        <taxon>Dikarya</taxon>
        <taxon>Basidiomycota</taxon>
        <taxon>Agaricomycotina</taxon>
        <taxon>Agaricomycetes</taxon>
        <taxon>Agaricomycetidae</taxon>
        <taxon>Boletales</taxon>
        <taxon>Suillineae</taxon>
        <taxon>Suillaceae</taxon>
        <taxon>Suillus</taxon>
    </lineage>
</organism>
<feature type="compositionally biased region" description="Basic and acidic residues" evidence="7">
    <location>
        <begin position="83"/>
        <end position="96"/>
    </location>
</feature>
<keyword evidence="1" id="KW-0832">Ubl conjugation</keyword>
<evidence type="ECO:0000256" key="2">
    <source>
        <dbReference type="ARBA" id="ARBA00023015"/>
    </source>
</evidence>
<dbReference type="RefSeq" id="XP_041157475.1">
    <property type="nucleotide sequence ID" value="XM_041303543.1"/>
</dbReference>
<evidence type="ECO:0000256" key="1">
    <source>
        <dbReference type="ARBA" id="ARBA00022843"/>
    </source>
</evidence>
<dbReference type="CDD" id="cd14812">
    <property type="entry name" value="bZIP_u3"/>
    <property type="match status" value="1"/>
</dbReference>
<evidence type="ECO:0000256" key="4">
    <source>
        <dbReference type="ARBA" id="ARBA00023163"/>
    </source>
</evidence>
<keyword evidence="2" id="KW-0805">Transcription regulation</keyword>
<dbReference type="PANTHER" id="PTHR46542">
    <property type="entry name" value="X-BOX BINDING PROTEIN 1"/>
    <property type="match status" value="1"/>
</dbReference>
<feature type="domain" description="BZIP" evidence="8">
    <location>
        <begin position="55"/>
        <end position="101"/>
    </location>
</feature>
<evidence type="ECO:0000313" key="9">
    <source>
        <dbReference type="EMBL" id="KAG1790513.1"/>
    </source>
</evidence>
<dbReference type="InterPro" id="IPR046347">
    <property type="entry name" value="bZIP_sf"/>
</dbReference>
<gene>
    <name evidence="9" type="ORF">HD556DRAFT_1390731</name>
</gene>
<keyword evidence="5" id="KW-0539">Nucleus</keyword>
<keyword evidence="10" id="KW-1185">Reference proteome</keyword>
<dbReference type="OrthoDB" id="295274at2759"/>
<dbReference type="PROSITE" id="PS00036">
    <property type="entry name" value="BZIP_BASIC"/>
    <property type="match status" value="1"/>
</dbReference>
<keyword evidence="3" id="KW-0238">DNA-binding</keyword>
<feature type="compositionally biased region" description="Low complexity" evidence="7">
    <location>
        <begin position="11"/>
        <end position="37"/>
    </location>
</feature>
<dbReference type="SMART" id="SM00338">
    <property type="entry name" value="BRLZ"/>
    <property type="match status" value="1"/>
</dbReference>
<evidence type="ECO:0000313" key="10">
    <source>
        <dbReference type="Proteomes" id="UP000719766"/>
    </source>
</evidence>
<dbReference type="InterPro" id="IPR052470">
    <property type="entry name" value="ER_Stress-Reg_TF"/>
</dbReference>
<feature type="compositionally biased region" description="Low complexity" evidence="7">
    <location>
        <begin position="102"/>
        <end position="118"/>
    </location>
</feature>
<dbReference type="GeneID" id="64597307"/>
<feature type="compositionally biased region" description="Basic and acidic residues" evidence="7">
    <location>
        <begin position="125"/>
        <end position="145"/>
    </location>
</feature>
<name>A0A9P7DFA4_9AGAM</name>
<evidence type="ECO:0000259" key="8">
    <source>
        <dbReference type="PROSITE" id="PS50217"/>
    </source>
</evidence>
<feature type="compositionally biased region" description="Low complexity" evidence="7">
    <location>
        <begin position="193"/>
        <end position="218"/>
    </location>
</feature>
<evidence type="ECO:0000256" key="3">
    <source>
        <dbReference type="ARBA" id="ARBA00023125"/>
    </source>
</evidence>
<evidence type="ECO:0000256" key="5">
    <source>
        <dbReference type="ARBA" id="ARBA00023242"/>
    </source>
</evidence>
<dbReference type="EMBL" id="JABBWE010000049">
    <property type="protein sequence ID" value="KAG1790513.1"/>
    <property type="molecule type" value="Genomic_DNA"/>
</dbReference>
<dbReference type="Pfam" id="PF07716">
    <property type="entry name" value="bZIP_2"/>
    <property type="match status" value="1"/>
</dbReference>
<evidence type="ECO:0000256" key="6">
    <source>
        <dbReference type="ARBA" id="ARBA00040165"/>
    </source>
</evidence>
<dbReference type="GO" id="GO:0000977">
    <property type="term" value="F:RNA polymerase II transcription regulatory region sequence-specific DNA binding"/>
    <property type="evidence" value="ECO:0007669"/>
    <property type="project" value="TreeGrafter"/>
</dbReference>
<dbReference type="PROSITE" id="PS50217">
    <property type="entry name" value="BZIP"/>
    <property type="match status" value="1"/>
</dbReference>
<sequence length="426" mass="45922">MSPHSTNFVDPSSLSLPSSSFLKRPASPSSSRADSPDVSIQEPPRKRPRSAITPEERKEARAHRNRIAAQNSRDRRKAQYSFLERRVNELEEENRRLRAGVPITIPASPSASSTSEPEAVTIEQEQERKRKRAEEQRERENSELRERIRTLEMGYEAVLRTLATQGANPPALHETSSSTPILSSACAPSPAEANSPSTADSASPTPSSPKSTSLATLSYPLSPAPTHSTLTDSPMLFLGDSFDFPPSPAFTLSDLTPSDSPAPVDTPQETLDLSLITHTPTRHLAAGGQHTSSHRTGEGIQMYNSAAIEPEDEAATDAALTRLFAEILASPPTGTCALPVTCPSAKDANNTQVLSEPTSMEEAGLGLVTSGIDTANWAEQVSVEMGIERLLEMLPSTQDIAMDSSTTFDVDADFSDALVWDEVSVY</sequence>
<dbReference type="Proteomes" id="UP000719766">
    <property type="component" value="Unassembled WGS sequence"/>
</dbReference>
<dbReference type="Gene3D" id="1.20.5.170">
    <property type="match status" value="1"/>
</dbReference>
<accession>A0A9P7DFA4</accession>
<dbReference type="SUPFAM" id="SSF57959">
    <property type="entry name" value="Leucine zipper domain"/>
    <property type="match status" value="1"/>
</dbReference>
<evidence type="ECO:0000256" key="7">
    <source>
        <dbReference type="SAM" id="MobiDB-lite"/>
    </source>
</evidence>
<comment type="caution">
    <text evidence="9">The sequence shown here is derived from an EMBL/GenBank/DDBJ whole genome shotgun (WGS) entry which is preliminary data.</text>
</comment>